<feature type="binding site" evidence="3">
    <location>
        <position position="133"/>
    </location>
    <ligand>
        <name>a divalent metal cation</name>
        <dbReference type="ChEBI" id="CHEBI:60240"/>
    </ligand>
</feature>
<dbReference type="SUPFAM" id="SSF109854">
    <property type="entry name" value="DinB/YfiT-like putative metalloenzymes"/>
    <property type="match status" value="1"/>
</dbReference>
<gene>
    <name evidence="4" type="ORF">DZC73_18385</name>
</gene>
<dbReference type="PANTHER" id="PTHR37302">
    <property type="entry name" value="SLR1116 PROTEIN"/>
    <property type="match status" value="1"/>
</dbReference>
<keyword evidence="5" id="KW-1185">Reference proteome</keyword>
<dbReference type="EMBL" id="QUSW01000005">
    <property type="protein sequence ID" value="RQP23090.1"/>
    <property type="molecule type" value="Genomic_DNA"/>
</dbReference>
<dbReference type="InterPro" id="IPR007837">
    <property type="entry name" value="DinB"/>
</dbReference>
<organism evidence="4 5">
    <name type="scientific">Piscinibacter terrae</name>
    <dbReference type="NCBI Taxonomy" id="2496871"/>
    <lineage>
        <taxon>Bacteria</taxon>
        <taxon>Pseudomonadati</taxon>
        <taxon>Pseudomonadota</taxon>
        <taxon>Betaproteobacteria</taxon>
        <taxon>Burkholderiales</taxon>
        <taxon>Sphaerotilaceae</taxon>
        <taxon>Piscinibacter</taxon>
    </lineage>
</organism>
<feature type="binding site" evidence="3">
    <location>
        <position position="48"/>
    </location>
    <ligand>
        <name>a divalent metal cation</name>
        <dbReference type="ChEBI" id="CHEBI:60240"/>
    </ligand>
</feature>
<dbReference type="Proteomes" id="UP000267464">
    <property type="component" value="Unassembled WGS sequence"/>
</dbReference>
<reference evidence="4 5" key="1">
    <citation type="submission" date="2018-08" db="EMBL/GenBank/DDBJ databases">
        <authorList>
            <person name="Khan S.A."/>
            <person name="Jeon C.O."/>
            <person name="Chun B.H."/>
            <person name="Jeong S.E."/>
        </authorList>
    </citation>
    <scope>NUCLEOTIDE SEQUENCE [LARGE SCALE GENOMIC DNA]</scope>
    <source>
        <strain evidence="4 5">S-16</strain>
    </source>
</reference>
<dbReference type="GO" id="GO:0046872">
    <property type="term" value="F:metal ion binding"/>
    <property type="evidence" value="ECO:0007669"/>
    <property type="project" value="UniProtKB-KW"/>
</dbReference>
<evidence type="ECO:0000256" key="2">
    <source>
        <dbReference type="ARBA" id="ARBA00022723"/>
    </source>
</evidence>
<feature type="binding site" evidence="3">
    <location>
        <position position="137"/>
    </location>
    <ligand>
        <name>a divalent metal cation</name>
        <dbReference type="ChEBI" id="CHEBI:60240"/>
    </ligand>
</feature>
<evidence type="ECO:0000256" key="3">
    <source>
        <dbReference type="PIRSR" id="PIRSR607837-1"/>
    </source>
</evidence>
<evidence type="ECO:0000256" key="1">
    <source>
        <dbReference type="ARBA" id="ARBA00008635"/>
    </source>
</evidence>
<dbReference type="InterPro" id="IPR034660">
    <property type="entry name" value="DinB/YfiT-like"/>
</dbReference>
<dbReference type="OrthoDB" id="9807509at2"/>
<protein>
    <submittedName>
        <fullName evidence="4">Damage-inducible protein DinB</fullName>
    </submittedName>
</protein>
<evidence type="ECO:0000313" key="4">
    <source>
        <dbReference type="EMBL" id="RQP23090.1"/>
    </source>
</evidence>
<keyword evidence="2 3" id="KW-0479">Metal-binding</keyword>
<dbReference type="RefSeq" id="WP_124541835.1">
    <property type="nucleotide sequence ID" value="NZ_QUSW01000005.1"/>
</dbReference>
<dbReference type="Pfam" id="PF05163">
    <property type="entry name" value="DinB"/>
    <property type="match status" value="1"/>
</dbReference>
<dbReference type="Gene3D" id="1.20.120.450">
    <property type="entry name" value="dinb family like domain"/>
    <property type="match status" value="1"/>
</dbReference>
<sequence length="167" mass="19057">MKRHLLMLARYNAWAIRRLYEHVDALSEEDYRRDAGLFFKSVHGTLNHLLVGEHLIWYVRFSDGISPRRSLDEEVETDRARLKQSLLDGAARWQPFIESLDDARLIGSLSFNSTKGVATTLPFVPTLTHVFNHGTHHRGQITAAITAMGHACPELDLLLMLREEAKP</sequence>
<reference evidence="4 5" key="2">
    <citation type="submission" date="2018-12" db="EMBL/GenBank/DDBJ databases">
        <title>Rhizobacter gummiphilus sp. nov., a rubber-degrading bacterium isolated from the soil of a botanical garden in Japan.</title>
        <authorList>
            <person name="Shunsuke S.S."/>
        </authorList>
    </citation>
    <scope>NUCLEOTIDE SEQUENCE [LARGE SCALE GENOMIC DNA]</scope>
    <source>
        <strain evidence="4 5">S-16</strain>
    </source>
</reference>
<accession>A0A3N7HLU2</accession>
<name>A0A3N7HLU2_9BURK</name>
<dbReference type="AlphaFoldDB" id="A0A3N7HLU2"/>
<evidence type="ECO:0000313" key="5">
    <source>
        <dbReference type="Proteomes" id="UP000267464"/>
    </source>
</evidence>
<comment type="similarity">
    <text evidence="1">Belongs to the DinB family.</text>
</comment>
<dbReference type="PANTHER" id="PTHR37302:SF1">
    <property type="entry name" value="PROTEIN DINB"/>
    <property type="match status" value="1"/>
</dbReference>
<proteinExistence type="inferred from homology"/>
<comment type="caution">
    <text evidence="4">The sequence shown here is derived from an EMBL/GenBank/DDBJ whole genome shotgun (WGS) entry which is preliminary data.</text>
</comment>